<sequence>VWVRVFDIHGVDGLKHKSSNRIWTPEKKYDLIAKVLAGNSIKSTAIEAGINVGELYSWVNKYKQSGYDGLKCLKRGRPRNEESSMITNNDNKPKELSKSEREELIALRRRNEYLEAENAYLKKIEALAIQKTASVKAKKQPSSKTLSKKDID</sequence>
<reference evidence="4 5" key="1">
    <citation type="submission" date="2019-08" db="EMBL/GenBank/DDBJ databases">
        <title>In-depth cultivation of the pig gut microbiome towards novel bacterial diversity and tailored functional studies.</title>
        <authorList>
            <person name="Wylensek D."/>
            <person name="Hitch T.C.A."/>
            <person name="Clavel T."/>
        </authorList>
    </citation>
    <scope>NUCLEOTIDE SEQUENCE [LARGE SCALE GENOMIC DNA]</scope>
    <source>
        <strain evidence="4 5">LKV-178-WT-2G</strain>
    </source>
</reference>
<dbReference type="PANTHER" id="PTHR33795">
    <property type="entry name" value="INSERTION ELEMENT IS150 PROTEIN INSJ"/>
    <property type="match status" value="1"/>
</dbReference>
<dbReference type="Pfam" id="PF13518">
    <property type="entry name" value="HTH_28"/>
    <property type="match status" value="1"/>
</dbReference>
<comment type="caution">
    <text evidence="4">The sequence shown here is derived from an EMBL/GenBank/DDBJ whole genome shotgun (WGS) entry which is preliminary data.</text>
</comment>
<evidence type="ECO:0000256" key="2">
    <source>
        <dbReference type="SAM" id="MobiDB-lite"/>
    </source>
</evidence>
<dbReference type="InterPro" id="IPR055247">
    <property type="entry name" value="InsJ-like_HTH"/>
</dbReference>
<dbReference type="SUPFAM" id="SSF46689">
    <property type="entry name" value="Homeodomain-like"/>
    <property type="match status" value="1"/>
</dbReference>
<accession>A0A7X2N5P9</accession>
<feature type="domain" description="Insertion element IS150 protein InsJ-like helix-turn-helix" evidence="3">
    <location>
        <begin position="28"/>
        <end position="79"/>
    </location>
</feature>
<dbReference type="PANTHER" id="PTHR33795:SF1">
    <property type="entry name" value="INSERTION ELEMENT IS150 PROTEIN INSJ"/>
    <property type="match status" value="1"/>
</dbReference>
<feature type="non-terminal residue" evidence="4">
    <location>
        <position position="1"/>
    </location>
</feature>
<proteinExistence type="inferred from homology"/>
<name>A0A7X2N5P9_9FIRM</name>
<protein>
    <submittedName>
        <fullName evidence="4">Helix-turn-helix domain containing protein</fullName>
    </submittedName>
</protein>
<feature type="region of interest" description="Disordered" evidence="2">
    <location>
        <begin position="133"/>
        <end position="152"/>
    </location>
</feature>
<keyword evidence="5" id="KW-1185">Reference proteome</keyword>
<evidence type="ECO:0000256" key="1">
    <source>
        <dbReference type="ARBA" id="ARBA00038232"/>
    </source>
</evidence>
<evidence type="ECO:0000313" key="4">
    <source>
        <dbReference type="EMBL" id="MSS02468.1"/>
    </source>
</evidence>
<dbReference type="InterPro" id="IPR052057">
    <property type="entry name" value="IS150/IS1296_orfA-like"/>
</dbReference>
<dbReference type="EMBL" id="VUMM01000043">
    <property type="protein sequence ID" value="MSS02468.1"/>
    <property type="molecule type" value="Genomic_DNA"/>
</dbReference>
<dbReference type="AlphaFoldDB" id="A0A7X2N5P9"/>
<feature type="region of interest" description="Disordered" evidence="2">
    <location>
        <begin position="78"/>
        <end position="99"/>
    </location>
</feature>
<dbReference type="InterPro" id="IPR009057">
    <property type="entry name" value="Homeodomain-like_sf"/>
</dbReference>
<evidence type="ECO:0000313" key="5">
    <source>
        <dbReference type="Proteomes" id="UP000470082"/>
    </source>
</evidence>
<dbReference type="Gene3D" id="1.10.10.10">
    <property type="entry name" value="Winged helix-like DNA-binding domain superfamily/Winged helix DNA-binding domain"/>
    <property type="match status" value="1"/>
</dbReference>
<dbReference type="InterPro" id="IPR036388">
    <property type="entry name" value="WH-like_DNA-bd_sf"/>
</dbReference>
<comment type="similarity">
    <text evidence="1">Belongs to the IS150/IS1296 orfA family.</text>
</comment>
<dbReference type="Proteomes" id="UP000470082">
    <property type="component" value="Unassembled WGS sequence"/>
</dbReference>
<evidence type="ECO:0000259" key="3">
    <source>
        <dbReference type="Pfam" id="PF13518"/>
    </source>
</evidence>
<dbReference type="RefSeq" id="WP_154461694.1">
    <property type="nucleotide sequence ID" value="NZ_VUMM01000043.1"/>
</dbReference>
<organism evidence="4 5">
    <name type="scientific">Floccifex porci</name>
    <dbReference type="NCBI Taxonomy" id="2606629"/>
    <lineage>
        <taxon>Bacteria</taxon>
        <taxon>Bacillati</taxon>
        <taxon>Bacillota</taxon>
        <taxon>Erysipelotrichia</taxon>
        <taxon>Erysipelotrichales</taxon>
        <taxon>Erysipelotrichaceae</taxon>
        <taxon>Floccifex</taxon>
    </lineage>
</organism>
<gene>
    <name evidence="4" type="ORF">FYJ50_10350</name>
</gene>